<evidence type="ECO:0000256" key="1">
    <source>
        <dbReference type="SAM" id="MobiDB-lite"/>
    </source>
</evidence>
<feature type="signal peptide" evidence="2">
    <location>
        <begin position="1"/>
        <end position="21"/>
    </location>
</feature>
<feature type="compositionally biased region" description="Low complexity" evidence="1">
    <location>
        <begin position="157"/>
        <end position="176"/>
    </location>
</feature>
<dbReference type="AlphaFoldDB" id="G4Z3K6"/>
<dbReference type="InParanoid" id="G4Z3K6"/>
<name>G4Z3K6_PHYSP</name>
<keyword evidence="4" id="KW-1185">Reference proteome</keyword>
<evidence type="ECO:0000313" key="4">
    <source>
        <dbReference type="Proteomes" id="UP000002640"/>
    </source>
</evidence>
<dbReference type="KEGG" id="psoj:PHYSODRAFT_327647"/>
<dbReference type="GeneID" id="20645640"/>
<dbReference type="Proteomes" id="UP000002640">
    <property type="component" value="Unassembled WGS sequence"/>
</dbReference>
<dbReference type="RefSeq" id="XP_009522095.1">
    <property type="nucleotide sequence ID" value="XM_009523800.1"/>
</dbReference>
<proteinExistence type="predicted"/>
<keyword evidence="2" id="KW-0732">Signal</keyword>
<organism evidence="3 4">
    <name type="scientific">Phytophthora sojae (strain P6497)</name>
    <name type="common">Soybean stem and root rot agent</name>
    <name type="synonym">Phytophthora megasperma f. sp. glycines</name>
    <dbReference type="NCBI Taxonomy" id="1094619"/>
    <lineage>
        <taxon>Eukaryota</taxon>
        <taxon>Sar</taxon>
        <taxon>Stramenopiles</taxon>
        <taxon>Oomycota</taxon>
        <taxon>Peronosporomycetes</taxon>
        <taxon>Peronosporales</taxon>
        <taxon>Peronosporaceae</taxon>
        <taxon>Phytophthora</taxon>
    </lineage>
</organism>
<reference evidence="3 4" key="1">
    <citation type="journal article" date="2006" name="Science">
        <title>Phytophthora genome sequences uncover evolutionary origins and mechanisms of pathogenesis.</title>
        <authorList>
            <person name="Tyler B.M."/>
            <person name="Tripathy S."/>
            <person name="Zhang X."/>
            <person name="Dehal P."/>
            <person name="Jiang R.H."/>
            <person name="Aerts A."/>
            <person name="Arredondo F.D."/>
            <person name="Baxter L."/>
            <person name="Bensasson D."/>
            <person name="Beynon J.L."/>
            <person name="Chapman J."/>
            <person name="Damasceno C.M."/>
            <person name="Dorrance A.E."/>
            <person name="Dou D."/>
            <person name="Dickerman A.W."/>
            <person name="Dubchak I.L."/>
            <person name="Garbelotto M."/>
            <person name="Gijzen M."/>
            <person name="Gordon S.G."/>
            <person name="Govers F."/>
            <person name="Grunwald N.J."/>
            <person name="Huang W."/>
            <person name="Ivors K.L."/>
            <person name="Jones R.W."/>
            <person name="Kamoun S."/>
            <person name="Krampis K."/>
            <person name="Lamour K.H."/>
            <person name="Lee M.K."/>
            <person name="McDonald W.H."/>
            <person name="Medina M."/>
            <person name="Meijer H.J."/>
            <person name="Nordberg E.K."/>
            <person name="Maclean D.J."/>
            <person name="Ospina-Giraldo M.D."/>
            <person name="Morris P.F."/>
            <person name="Phuntumart V."/>
            <person name="Putnam N.H."/>
            <person name="Rash S."/>
            <person name="Rose J.K."/>
            <person name="Sakihama Y."/>
            <person name="Salamov A.A."/>
            <person name="Savidor A."/>
            <person name="Scheuring C.F."/>
            <person name="Smith B.M."/>
            <person name="Sobral B.W."/>
            <person name="Terry A."/>
            <person name="Torto-Alalibo T.A."/>
            <person name="Win J."/>
            <person name="Xu Z."/>
            <person name="Zhang H."/>
            <person name="Grigoriev I.V."/>
            <person name="Rokhsar D.S."/>
            <person name="Boore J.L."/>
        </authorList>
    </citation>
    <scope>NUCLEOTIDE SEQUENCE [LARGE SCALE GENOMIC DNA]</scope>
    <source>
        <strain evidence="3 4">P6497</strain>
    </source>
</reference>
<protein>
    <submittedName>
        <fullName evidence="3">Uncharacterized protein</fullName>
    </submittedName>
</protein>
<feature type="compositionally biased region" description="Pro residues" evidence="1">
    <location>
        <begin position="124"/>
        <end position="134"/>
    </location>
</feature>
<feature type="chain" id="PRO_5003471689" evidence="2">
    <location>
        <begin position="22"/>
        <end position="200"/>
    </location>
</feature>
<dbReference type="EMBL" id="JH159153">
    <property type="protein sequence ID" value="EGZ19378.1"/>
    <property type="molecule type" value="Genomic_DNA"/>
</dbReference>
<feature type="region of interest" description="Disordered" evidence="1">
    <location>
        <begin position="106"/>
        <end position="200"/>
    </location>
</feature>
<sequence>MQKTSFLAALVLAITGPAIFAAGQEWTKASLFLGPSEDLTDSANAIVLKPLNETSGDKEMVCMGALCCTHCLPIRARRLEEVLDEHRRLQVTGKSQVQEIACFDQPWGLQAPSPDDTARWQDPIPVPIQAPVPMPISTLSSWSRSPANDQARRVHWRQQSSTRQRQWTSGTRQQRGLAGGTQQHRGLAAGKQQQQLLEQQ</sequence>
<gene>
    <name evidence="3" type="ORF">PHYSODRAFT_327647</name>
</gene>
<accession>G4Z3K6</accession>
<feature type="compositionally biased region" description="Polar residues" evidence="1">
    <location>
        <begin position="137"/>
        <end position="148"/>
    </location>
</feature>
<evidence type="ECO:0000313" key="3">
    <source>
        <dbReference type="EMBL" id="EGZ19378.1"/>
    </source>
</evidence>
<evidence type="ECO:0000256" key="2">
    <source>
        <dbReference type="SAM" id="SignalP"/>
    </source>
</evidence>